<dbReference type="EMBL" id="PFHV01000106">
    <property type="protein sequence ID" value="PIX02788.1"/>
    <property type="molecule type" value="Genomic_DNA"/>
</dbReference>
<reference evidence="2" key="1">
    <citation type="submission" date="2017-09" db="EMBL/GenBank/DDBJ databases">
        <title>Depth-based differentiation of microbial function through sediment-hosted aquifers and enrichment of novel symbionts in the deep terrestrial subsurface.</title>
        <authorList>
            <person name="Probst A.J."/>
            <person name="Ladd B."/>
            <person name="Jarett J.K."/>
            <person name="Geller-Mcgrath D.E."/>
            <person name="Sieber C.M.K."/>
            <person name="Emerson J.B."/>
            <person name="Anantharaman K."/>
            <person name="Thomas B.C."/>
            <person name="Malmstrom R."/>
            <person name="Stieglmeier M."/>
            <person name="Klingl A."/>
            <person name="Woyke T."/>
            <person name="Ryan C.M."/>
            <person name="Banfield J.F."/>
        </authorList>
    </citation>
    <scope>NUCLEOTIDE SEQUENCE [LARGE SCALE GENOMIC DNA]</scope>
</reference>
<comment type="caution">
    <text evidence="1">The sequence shown here is derived from an EMBL/GenBank/DDBJ whole genome shotgun (WGS) entry which is preliminary data.</text>
</comment>
<gene>
    <name evidence="1" type="ORF">COZ78_03850</name>
</gene>
<feature type="non-terminal residue" evidence="1">
    <location>
        <position position="1057"/>
    </location>
</feature>
<feature type="non-terminal residue" evidence="1">
    <location>
        <position position="1"/>
    </location>
</feature>
<dbReference type="AlphaFoldDB" id="A0A2M7IX97"/>
<accession>A0A2M7IX97</accession>
<organism evidence="1 2">
    <name type="scientific">bacterium (Candidatus Gribaldobacteria) CG_4_8_14_3_um_filter_42_11</name>
    <dbReference type="NCBI Taxonomy" id="2014267"/>
    <lineage>
        <taxon>Bacteria</taxon>
        <taxon>Candidatus Gribaldobacteria</taxon>
    </lineage>
</organism>
<dbReference type="Proteomes" id="UP000230505">
    <property type="component" value="Unassembled WGS sequence"/>
</dbReference>
<sequence>AQAGFWDIIKKIVKGIPLPPEIVFTNEAKIKIGNGKFIPDIPTPWSESVGGLPALGNPFNKISLGGGGLPLIDAETGQPAGYCWQAISCYTNQGQIKRVTAGALSNTESYLDNVYALQLPEAVKNDVLTSPAKVKQALKDALGFVDGLDAYKLERLRDGDKWRRVWAQYWLDLGRNKLGDTDPSVRNLATEMMLWPENQDASLIKLREGNDVSAVQIAILAKADYSYLKPLMELDDEKGFGSQNKSAGIDNYAQDSKNECCYIGRPIIPEECELGIRYPGDDVCAASCDEKRAPILREDCREKCNQEKLAHREACTHYIRLQKAAADIAFLAKKIYNSTNPLDDCFFLKNCKSKCLLSYGEVKYVITWLDIAQFLLPTAWITVIKQIMGVIAALGQIKQAYDALSSLLTDGLTLISGFFDTFHYLTTMFTALQNIGGTMSASIGVASVAASALDATGILSIPGNAAQFGAAAGAATVLAADSKGVNAMQGMLKRFSDNLLNYSTAKSETNKLLLGMRQNLLDVMEGNDETKGAKHEIELAFFFEPNNPVRKNLDNMVGNFQTNFKSLASLLDSAIGPGQLPDGSGVDKLTSGSWQEFQKNNAEPVLDSKAWEDGNGGVYLKDTAFGDKNIKNKDNFCKNDYEGNDKRICMFNGDRVIPWQSVVTCPDNNPNIVYGNLIPKLAKPNDYQIIIDRTKPEYIKDMLDAALGVGTKDNYLMKTLKDKEPWRSFWQELDKIITGANYSLDELKDSAKLDKLELDVISKEGFSFLSPISALDNKDNDGHYKDDGKRNATQALVNDYASARENSGLFPVICDSSKVGAGVTWLDNFKDIFAESSGLQATLKLVDPIYIRDMLIGESSVMECAHKAGRCKLNFETKGWREYWEKMANGLAGEEWVNGIINDEDKKMFEKHQDIVAMCIEKNPILARLVALDSDYSWPTSVEFRDRGYYNAIDNPIEDILDKGDLGVIQTAILNKTDILGDTKPFAFLAPIAALDDKGSYGAYDLPLIRQAVFAEIDKYSAQRTASGLFPAAATPVYTTLMANLDGDPDHSQYLKV</sequence>
<evidence type="ECO:0000313" key="1">
    <source>
        <dbReference type="EMBL" id="PIX02788.1"/>
    </source>
</evidence>
<proteinExistence type="predicted"/>
<name>A0A2M7IX97_9BACT</name>
<evidence type="ECO:0000313" key="2">
    <source>
        <dbReference type="Proteomes" id="UP000230505"/>
    </source>
</evidence>
<protein>
    <submittedName>
        <fullName evidence="1">Uncharacterized protein</fullName>
    </submittedName>
</protein>